<feature type="transmembrane region" description="Helical" evidence="8">
    <location>
        <begin position="157"/>
        <end position="177"/>
    </location>
</feature>
<accession>A0A8C5FV45</accession>
<dbReference type="CDD" id="cd15383">
    <property type="entry name" value="7tmA_GnRHR_vertebrate"/>
    <property type="match status" value="1"/>
</dbReference>
<reference evidence="10" key="1">
    <citation type="submission" date="2025-08" db="UniProtKB">
        <authorList>
            <consortium name="Ensembl"/>
        </authorList>
    </citation>
    <scope>IDENTIFICATION</scope>
</reference>
<keyword evidence="3 8" id="KW-0812">Transmembrane</keyword>
<evidence type="ECO:0000256" key="5">
    <source>
        <dbReference type="ARBA" id="ARBA00023136"/>
    </source>
</evidence>
<evidence type="ECO:0000256" key="3">
    <source>
        <dbReference type="ARBA" id="ARBA00022692"/>
    </source>
</evidence>
<feature type="region of interest" description="Disordered" evidence="7">
    <location>
        <begin position="42"/>
        <end position="68"/>
    </location>
</feature>
<evidence type="ECO:0000256" key="7">
    <source>
        <dbReference type="SAM" id="MobiDB-lite"/>
    </source>
</evidence>
<feature type="transmembrane region" description="Helical" evidence="8">
    <location>
        <begin position="118"/>
        <end position="137"/>
    </location>
</feature>
<dbReference type="Proteomes" id="UP000694546">
    <property type="component" value="Chromosome 14"/>
</dbReference>
<feature type="transmembrane region" description="Helical" evidence="8">
    <location>
        <begin position="343"/>
        <end position="367"/>
    </location>
</feature>
<dbReference type="SUPFAM" id="SSF81321">
    <property type="entry name" value="Family A G protein-coupled receptor-like"/>
    <property type="match status" value="1"/>
</dbReference>
<dbReference type="PRINTS" id="PR00237">
    <property type="entry name" value="GPCRRHODOPSN"/>
</dbReference>
<sequence length="432" mass="47792">MKGWTNKTDSTFHLLCGQLPLPLLPAMNATLSALLTPASVFSPPPPPGLPPTSGPIPGPVSSGPPGDASAADLQLPTFSTAALVRVVLTSILCAASTLCNVGVLWAASGHKRSSHVRVLILHLTAADLLVTLIVMPVDAAWNVTVQWLAGDAACRLLMFLKLQAMYSCAFVTVVISLDRQSAILNPLGFSEARRRNRAMLSVAWSMSLLLSAPQIFIFHSVTITHPQNFTQCTTRGSFQTHGQETAYNMLTFCCLFLLPLVIMITCYSRILLQISRRMRKASSCNEAPLRCSRDNIPRARMRTLKMSLVIVLCFIVCWTPYYLLGLWYWFFPDHIEGKVSHSLTHILFIFGLFNACLDPIVYGLFTVRLRKGLRGSRGNAAPVVASDIRFIGPHSRFGWLSWLPNNRNRFPIPTNQTWLQGEQGLWCQRGQS</sequence>
<dbReference type="GO" id="GO:0005886">
    <property type="term" value="C:plasma membrane"/>
    <property type="evidence" value="ECO:0007669"/>
    <property type="project" value="UniProtKB-SubCell"/>
</dbReference>
<keyword evidence="4 8" id="KW-1133">Transmembrane helix</keyword>
<dbReference type="Pfam" id="PF00001">
    <property type="entry name" value="7tm_1"/>
    <property type="match status" value="1"/>
</dbReference>
<reference evidence="10" key="2">
    <citation type="submission" date="2025-09" db="UniProtKB">
        <authorList>
            <consortium name="Ensembl"/>
        </authorList>
    </citation>
    <scope>IDENTIFICATION</scope>
</reference>
<name>A0A8C5FV45_GADMO</name>
<dbReference type="PANTHER" id="PTHR24241">
    <property type="entry name" value="NEUROPEPTIDE RECEPTOR-RELATED G-PROTEIN COUPLED RECEPTOR"/>
    <property type="match status" value="1"/>
</dbReference>
<evidence type="ECO:0000256" key="8">
    <source>
        <dbReference type="SAM" id="Phobius"/>
    </source>
</evidence>
<evidence type="ECO:0000256" key="6">
    <source>
        <dbReference type="ARBA" id="ARBA00023170"/>
    </source>
</evidence>
<proteinExistence type="predicted"/>
<keyword evidence="6" id="KW-0675">Receptor</keyword>
<dbReference type="AlphaFoldDB" id="A0A8C5FV45"/>
<dbReference type="GO" id="GO:0004930">
    <property type="term" value="F:G protein-coupled receptor activity"/>
    <property type="evidence" value="ECO:0007669"/>
    <property type="project" value="UniProtKB-KW"/>
</dbReference>
<dbReference type="GeneTree" id="ENSGT01130000278263"/>
<evidence type="ECO:0000259" key="9">
    <source>
        <dbReference type="PROSITE" id="PS50262"/>
    </source>
</evidence>
<evidence type="ECO:0000256" key="1">
    <source>
        <dbReference type="ARBA" id="ARBA00004651"/>
    </source>
</evidence>
<feature type="domain" description="G-protein coupled receptors family 1 profile" evidence="9">
    <location>
        <begin position="99"/>
        <end position="362"/>
    </location>
</feature>
<evidence type="ECO:0000256" key="4">
    <source>
        <dbReference type="ARBA" id="ARBA00022989"/>
    </source>
</evidence>
<dbReference type="InterPro" id="IPR017452">
    <property type="entry name" value="GPCR_Rhodpsn_7TM"/>
</dbReference>
<feature type="compositionally biased region" description="Pro residues" evidence="7">
    <location>
        <begin position="42"/>
        <end position="58"/>
    </location>
</feature>
<dbReference type="GO" id="GO:0042277">
    <property type="term" value="F:peptide binding"/>
    <property type="evidence" value="ECO:0007669"/>
    <property type="project" value="TreeGrafter"/>
</dbReference>
<feature type="transmembrane region" description="Helical" evidence="8">
    <location>
        <begin position="308"/>
        <end position="331"/>
    </location>
</feature>
<keyword evidence="11" id="KW-1185">Reference proteome</keyword>
<evidence type="ECO:0000313" key="10">
    <source>
        <dbReference type="Ensembl" id="ENSGMOP00000063452.1"/>
    </source>
</evidence>
<keyword evidence="5 8" id="KW-0472">Membrane</keyword>
<dbReference type="InterPro" id="IPR000276">
    <property type="entry name" value="GPCR_Rhodpsn"/>
</dbReference>
<comment type="subcellular location">
    <subcellularLocation>
        <location evidence="1">Cell membrane</location>
        <topology evidence="1">Multi-pass membrane protein</topology>
    </subcellularLocation>
</comment>
<dbReference type="GO" id="GO:0032870">
    <property type="term" value="P:cellular response to hormone stimulus"/>
    <property type="evidence" value="ECO:0007669"/>
    <property type="project" value="TreeGrafter"/>
</dbReference>
<feature type="transmembrane region" description="Helical" evidence="8">
    <location>
        <begin position="249"/>
        <end position="272"/>
    </location>
</feature>
<protein>
    <submittedName>
        <fullName evidence="10">Putative gonadotropin-releasing hormone II receptor</fullName>
    </submittedName>
</protein>
<dbReference type="PANTHER" id="PTHR24241:SF69">
    <property type="entry name" value="GONADOTROPIN-RELEASING HORMONE II RECEPTOR-RELATED"/>
    <property type="match status" value="1"/>
</dbReference>
<organism evidence="10 11">
    <name type="scientific">Gadus morhua</name>
    <name type="common">Atlantic cod</name>
    <dbReference type="NCBI Taxonomy" id="8049"/>
    <lineage>
        <taxon>Eukaryota</taxon>
        <taxon>Metazoa</taxon>
        <taxon>Chordata</taxon>
        <taxon>Craniata</taxon>
        <taxon>Vertebrata</taxon>
        <taxon>Euteleostomi</taxon>
        <taxon>Actinopterygii</taxon>
        <taxon>Neopterygii</taxon>
        <taxon>Teleostei</taxon>
        <taxon>Neoteleostei</taxon>
        <taxon>Acanthomorphata</taxon>
        <taxon>Zeiogadaria</taxon>
        <taxon>Gadariae</taxon>
        <taxon>Gadiformes</taxon>
        <taxon>Gadoidei</taxon>
        <taxon>Gadidae</taxon>
        <taxon>Gadus</taxon>
    </lineage>
</organism>
<dbReference type="Ensembl" id="ENSGMOT00000033575.1">
    <property type="protein sequence ID" value="ENSGMOP00000063452.1"/>
    <property type="gene ID" value="ENSGMOG00000000879.2"/>
</dbReference>
<dbReference type="Gene3D" id="1.20.1070.10">
    <property type="entry name" value="Rhodopsin 7-helix transmembrane proteins"/>
    <property type="match status" value="1"/>
</dbReference>
<evidence type="ECO:0000313" key="11">
    <source>
        <dbReference type="Proteomes" id="UP000694546"/>
    </source>
</evidence>
<dbReference type="PROSITE" id="PS50262">
    <property type="entry name" value="G_PROTEIN_RECEP_F1_2"/>
    <property type="match status" value="1"/>
</dbReference>
<feature type="transmembrane region" description="Helical" evidence="8">
    <location>
        <begin position="198"/>
        <end position="218"/>
    </location>
</feature>
<feature type="transmembrane region" description="Helical" evidence="8">
    <location>
        <begin position="82"/>
        <end position="106"/>
    </location>
</feature>
<keyword evidence="2" id="KW-1003">Cell membrane</keyword>
<gene>
    <name evidence="10" type="primary">LOC115558906</name>
</gene>
<evidence type="ECO:0000256" key="2">
    <source>
        <dbReference type="ARBA" id="ARBA00022475"/>
    </source>
</evidence>